<proteinExistence type="predicted"/>
<organism evidence="2 3">
    <name type="scientific">Sediminibacillus albus</name>
    <dbReference type="NCBI Taxonomy" id="407036"/>
    <lineage>
        <taxon>Bacteria</taxon>
        <taxon>Bacillati</taxon>
        <taxon>Bacillota</taxon>
        <taxon>Bacilli</taxon>
        <taxon>Bacillales</taxon>
        <taxon>Bacillaceae</taxon>
        <taxon>Sediminibacillus</taxon>
    </lineage>
</organism>
<dbReference type="Proteomes" id="UP000198694">
    <property type="component" value="Unassembled WGS sequence"/>
</dbReference>
<protein>
    <recommendedName>
        <fullName evidence="4">Tumour necrosis factor receptor superfamily member 19</fullName>
    </recommendedName>
</protein>
<evidence type="ECO:0000256" key="1">
    <source>
        <dbReference type="SAM" id="Phobius"/>
    </source>
</evidence>
<evidence type="ECO:0008006" key="4">
    <source>
        <dbReference type="Google" id="ProtNLM"/>
    </source>
</evidence>
<dbReference type="OrthoDB" id="2439508at2"/>
<evidence type="ECO:0000313" key="3">
    <source>
        <dbReference type="Proteomes" id="UP000198694"/>
    </source>
</evidence>
<keyword evidence="1" id="KW-0812">Transmembrane</keyword>
<sequence>MINVILFIVSIVVFYIVIETAVKNGINKSRIGEYYQAGSLEEPEDTKESFFDDDLDNRD</sequence>
<keyword evidence="1" id="KW-1133">Transmembrane helix</keyword>
<feature type="transmembrane region" description="Helical" evidence="1">
    <location>
        <begin position="6"/>
        <end position="22"/>
    </location>
</feature>
<dbReference type="EMBL" id="FNFL01000002">
    <property type="protein sequence ID" value="SDJ98412.1"/>
    <property type="molecule type" value="Genomic_DNA"/>
</dbReference>
<keyword evidence="3" id="KW-1185">Reference proteome</keyword>
<reference evidence="2 3" key="1">
    <citation type="submission" date="2016-10" db="EMBL/GenBank/DDBJ databases">
        <authorList>
            <person name="de Groot N.N."/>
        </authorList>
    </citation>
    <scope>NUCLEOTIDE SEQUENCE [LARGE SCALE GENOMIC DNA]</scope>
    <source>
        <strain evidence="2 3">CGMCC 1.6502</strain>
    </source>
</reference>
<name>A0A1G8Y6H7_9BACI</name>
<dbReference type="AlphaFoldDB" id="A0A1G8Y6H7"/>
<evidence type="ECO:0000313" key="2">
    <source>
        <dbReference type="EMBL" id="SDJ98412.1"/>
    </source>
</evidence>
<accession>A0A1G8Y6H7</accession>
<keyword evidence="1" id="KW-0472">Membrane</keyword>
<dbReference type="RefSeq" id="WP_093212532.1">
    <property type="nucleotide sequence ID" value="NZ_FNFL01000002.1"/>
</dbReference>
<dbReference type="STRING" id="407036.SAMN05216243_1435"/>
<gene>
    <name evidence="2" type="ORF">SAMN05216243_1435</name>
</gene>